<feature type="signal peptide" evidence="2">
    <location>
        <begin position="1"/>
        <end position="22"/>
    </location>
</feature>
<keyword evidence="1" id="KW-1133">Transmembrane helix</keyword>
<organism evidence="3 4">
    <name type="scientific">Polistes dominula</name>
    <name type="common">European paper wasp</name>
    <name type="synonym">Vespa dominula</name>
    <dbReference type="NCBI Taxonomy" id="743375"/>
    <lineage>
        <taxon>Eukaryota</taxon>
        <taxon>Metazoa</taxon>
        <taxon>Ecdysozoa</taxon>
        <taxon>Arthropoda</taxon>
        <taxon>Hexapoda</taxon>
        <taxon>Insecta</taxon>
        <taxon>Pterygota</taxon>
        <taxon>Neoptera</taxon>
        <taxon>Endopterygota</taxon>
        <taxon>Hymenoptera</taxon>
        <taxon>Apocrita</taxon>
        <taxon>Aculeata</taxon>
        <taxon>Vespoidea</taxon>
        <taxon>Vespidae</taxon>
        <taxon>Polistinae</taxon>
        <taxon>Polistini</taxon>
        <taxon>Polistes</taxon>
    </lineage>
</organism>
<keyword evidence="1" id="KW-0812">Transmembrane</keyword>
<dbReference type="GeneID" id="107066192"/>
<dbReference type="Proteomes" id="UP000694924">
    <property type="component" value="Unplaced"/>
</dbReference>
<evidence type="ECO:0000313" key="3">
    <source>
        <dbReference type="Proteomes" id="UP000694924"/>
    </source>
</evidence>
<keyword evidence="3" id="KW-1185">Reference proteome</keyword>
<name>A0ABM1I786_POLDO</name>
<feature type="transmembrane region" description="Helical" evidence="1">
    <location>
        <begin position="238"/>
        <end position="259"/>
    </location>
</feature>
<evidence type="ECO:0000256" key="2">
    <source>
        <dbReference type="SAM" id="SignalP"/>
    </source>
</evidence>
<keyword evidence="2" id="KW-0732">Signal</keyword>
<sequence length="293" mass="33509">MRHIILKFLCLIIISLLIDANGRILTTTESSADYLQKVMLELKQFNSPTTPNTYVESTEYLKSNQFQRYNQNQNDSIQNPISQAQQYDQIFRKDSFRNSKISSNEKMDLQHSGSNNIQQYYEVRSPTLVSAGTLKNTGLFGITPAELAEIYKNALNKGSLISVSSSSNILSSNKRPQIIETHLELPVRQPAYHHYYFFPLKTIENELNKNDEQHHFMSTHNIDNIAEGASQKQLSNPLFIAVSTFVSMAVLFMMGILFLPKLHQYGIFSTREIQDDFLHLTNIVMSAVDKFVD</sequence>
<reference evidence="4" key="1">
    <citation type="submission" date="2025-08" db="UniProtKB">
        <authorList>
            <consortium name="RefSeq"/>
        </authorList>
    </citation>
    <scope>IDENTIFICATION</scope>
    <source>
        <tissue evidence="4">Whole body</tissue>
    </source>
</reference>
<evidence type="ECO:0000256" key="1">
    <source>
        <dbReference type="SAM" id="Phobius"/>
    </source>
</evidence>
<gene>
    <name evidence="4" type="primary">LOC107066192</name>
</gene>
<proteinExistence type="predicted"/>
<feature type="chain" id="PRO_5046963762" evidence="2">
    <location>
        <begin position="23"/>
        <end position="293"/>
    </location>
</feature>
<protein>
    <submittedName>
        <fullName evidence="4">Uncharacterized protein LOC107066192</fullName>
    </submittedName>
</protein>
<accession>A0ABM1I786</accession>
<keyword evidence="1" id="KW-0472">Membrane</keyword>
<dbReference type="RefSeq" id="XP_015176073.1">
    <property type="nucleotide sequence ID" value="XM_015320587.1"/>
</dbReference>
<evidence type="ECO:0000313" key="4">
    <source>
        <dbReference type="RefSeq" id="XP_015176073.1"/>
    </source>
</evidence>